<dbReference type="AlphaFoldDB" id="A0A225AC99"/>
<feature type="region of interest" description="Disordered" evidence="4">
    <location>
        <begin position="52"/>
        <end position="167"/>
    </location>
</feature>
<reference evidence="6 7" key="1">
    <citation type="submission" date="2015-06" db="EMBL/GenBank/DDBJ databases">
        <title>Talaromyces atroroseus IBT 11181 draft genome.</title>
        <authorList>
            <person name="Rasmussen K.B."/>
            <person name="Rasmussen S."/>
            <person name="Petersen B."/>
            <person name="Sicheritz-Ponten T."/>
            <person name="Mortensen U.H."/>
            <person name="Thrane U."/>
        </authorList>
    </citation>
    <scope>NUCLEOTIDE SEQUENCE [LARGE SCALE GENOMIC DNA]</scope>
    <source>
        <strain evidence="6 7">IBT 11181</strain>
    </source>
</reference>
<dbReference type="GeneID" id="31005773"/>
<dbReference type="Pfam" id="PF05637">
    <property type="entry name" value="Glyco_transf_34"/>
    <property type="match status" value="1"/>
</dbReference>
<name>A0A225AC99_TALAT</name>
<comment type="similarity">
    <text evidence="1">Belongs to the glycosyltransferase 34 family.</text>
</comment>
<organism evidence="6 7">
    <name type="scientific">Talaromyces atroroseus</name>
    <dbReference type="NCBI Taxonomy" id="1441469"/>
    <lineage>
        <taxon>Eukaryota</taxon>
        <taxon>Fungi</taxon>
        <taxon>Dikarya</taxon>
        <taxon>Ascomycota</taxon>
        <taxon>Pezizomycotina</taxon>
        <taxon>Eurotiomycetes</taxon>
        <taxon>Eurotiomycetidae</taxon>
        <taxon>Eurotiales</taxon>
        <taxon>Trichocomaceae</taxon>
        <taxon>Talaromyces</taxon>
        <taxon>Talaromyces sect. Trachyspermi</taxon>
    </lineage>
</organism>
<dbReference type="RefSeq" id="XP_020118823.1">
    <property type="nucleotide sequence ID" value="XM_020268704.1"/>
</dbReference>
<keyword evidence="5" id="KW-1133">Transmembrane helix</keyword>
<dbReference type="GO" id="GO:0000139">
    <property type="term" value="C:Golgi membrane"/>
    <property type="evidence" value="ECO:0007669"/>
    <property type="project" value="TreeGrafter"/>
</dbReference>
<feature type="compositionally biased region" description="Polar residues" evidence="4">
    <location>
        <begin position="94"/>
        <end position="109"/>
    </location>
</feature>
<feature type="compositionally biased region" description="Pro residues" evidence="4">
    <location>
        <begin position="53"/>
        <end position="64"/>
    </location>
</feature>
<dbReference type="Proteomes" id="UP000214365">
    <property type="component" value="Unassembled WGS sequence"/>
</dbReference>
<feature type="compositionally biased region" description="Pro residues" evidence="4">
    <location>
        <begin position="127"/>
        <end position="136"/>
    </location>
</feature>
<dbReference type="InterPro" id="IPR008630">
    <property type="entry name" value="Glyco_trans_34"/>
</dbReference>
<evidence type="ECO:0000313" key="7">
    <source>
        <dbReference type="Proteomes" id="UP000214365"/>
    </source>
</evidence>
<keyword evidence="5" id="KW-0472">Membrane</keyword>
<keyword evidence="7" id="KW-1185">Reference proteome</keyword>
<evidence type="ECO:0000256" key="5">
    <source>
        <dbReference type="SAM" id="Phobius"/>
    </source>
</evidence>
<accession>A0A225AC99</accession>
<evidence type="ECO:0000256" key="1">
    <source>
        <dbReference type="ARBA" id="ARBA00005664"/>
    </source>
</evidence>
<dbReference type="Gene3D" id="3.90.550.10">
    <property type="entry name" value="Spore Coat Polysaccharide Biosynthesis Protein SpsA, Chain A"/>
    <property type="match status" value="1"/>
</dbReference>
<dbReference type="PANTHER" id="PTHR31306">
    <property type="entry name" value="ALPHA-1,6-MANNOSYLTRANSFERASE MNN11-RELATED"/>
    <property type="match status" value="1"/>
</dbReference>
<sequence length="595" mass="68484">MRHEGLIPPKAAMREISANIREIVERPPATSCSRTHPRKSALGKSLTYHRHIPPPTFTLDPPEPNLHSVVTSAHHRRRSSSSLPPLRLVKEEPSSSTAREAWGQGSSSGLPAGHSARPAISTLSPIPGTPANPLPSPMSLSRSPSPLPGGGWSSPGLTPASGSVSPRYAGSLSPGGISWSAAKAKSDEVRSYPSFSTRNSGFFSRQKRKISASLPRFTLSHDYREQEKINRGRPSYTFKGRLVSFVGNVMHRRRFKLLFSLIVGFILYLNFWSVVVESYRASALGGGRKVVIMVASNVEGGVMEWKGAREWAIERVSLWNKRKYAKKWGYELEIMNMVAQKRYAHEWRESWEKVDLIRETMKKYPNAEWFWWLDLNTFIMEYTYSLENHLFKHLGPYTYRDINYYNPLNITHPPTDPYLDSLARTATGDSDPSSINLIVPQDCGGFNLGSFLLRRSEWTDRLLDMWWDPVLYEQKHMEWEHKEQDSLEYLYANQPWVRTSTAFVPQRRVNSFPPGACGDGTDLGTHYQEKHRDFVVNMAGCNWGRDCWAEIYGYRELSNWLNRTYWEKFKDFFTDLWRKWRGQKTLYEEHHEWVQ</sequence>
<keyword evidence="5" id="KW-0812">Transmembrane</keyword>
<evidence type="ECO:0000256" key="2">
    <source>
        <dbReference type="ARBA" id="ARBA00022676"/>
    </source>
</evidence>
<dbReference type="EMBL" id="LFMY01000009">
    <property type="protein sequence ID" value="OKL58702.1"/>
    <property type="molecule type" value="Genomic_DNA"/>
</dbReference>
<dbReference type="GO" id="GO:0006487">
    <property type="term" value="P:protein N-linked glycosylation"/>
    <property type="evidence" value="ECO:0007669"/>
    <property type="project" value="TreeGrafter"/>
</dbReference>
<dbReference type="FunFam" id="3.90.550.10:FF:000117">
    <property type="entry name" value="Glycosyltransferase family 34 protein"/>
    <property type="match status" value="1"/>
</dbReference>
<dbReference type="STRING" id="1441469.A0A225AC99"/>
<dbReference type="PANTHER" id="PTHR31306:SF5">
    <property type="entry name" value="ALPHA-1,6-MANNOSYLTRANSFERASE MNN10-RELATED"/>
    <property type="match status" value="1"/>
</dbReference>
<keyword evidence="3" id="KW-0808">Transferase</keyword>
<proteinExistence type="inferred from homology"/>
<keyword evidence="2" id="KW-0328">Glycosyltransferase</keyword>
<gene>
    <name evidence="6" type="ORF">UA08_06017</name>
</gene>
<dbReference type="OrthoDB" id="407658at2759"/>
<evidence type="ECO:0008006" key="8">
    <source>
        <dbReference type="Google" id="ProtNLM"/>
    </source>
</evidence>
<evidence type="ECO:0000256" key="4">
    <source>
        <dbReference type="SAM" id="MobiDB-lite"/>
    </source>
</evidence>
<dbReference type="InterPro" id="IPR029044">
    <property type="entry name" value="Nucleotide-diphossugar_trans"/>
</dbReference>
<evidence type="ECO:0000313" key="6">
    <source>
        <dbReference type="EMBL" id="OKL58702.1"/>
    </source>
</evidence>
<protein>
    <recommendedName>
        <fullName evidence="8">Alpha-1,6-mannosyltransferase MNN10</fullName>
    </recommendedName>
</protein>
<evidence type="ECO:0000256" key="3">
    <source>
        <dbReference type="ARBA" id="ARBA00022679"/>
    </source>
</evidence>
<comment type="caution">
    <text evidence="6">The sequence shown here is derived from an EMBL/GenBank/DDBJ whole genome shotgun (WGS) entry which is preliminary data.</text>
</comment>
<feature type="transmembrane region" description="Helical" evidence="5">
    <location>
        <begin position="257"/>
        <end position="275"/>
    </location>
</feature>
<dbReference type="GO" id="GO:0016757">
    <property type="term" value="F:glycosyltransferase activity"/>
    <property type="evidence" value="ECO:0007669"/>
    <property type="project" value="UniProtKB-KW"/>
</dbReference>